<name>A0A7N6AKK9_ANATE</name>
<evidence type="ECO:0000256" key="6">
    <source>
        <dbReference type="ARBA" id="ARBA00023273"/>
    </source>
</evidence>
<feature type="region of interest" description="Disordered" evidence="7">
    <location>
        <begin position="358"/>
        <end position="387"/>
    </location>
</feature>
<feature type="compositionally biased region" description="Polar residues" evidence="7">
    <location>
        <begin position="401"/>
        <end position="420"/>
    </location>
</feature>
<dbReference type="InterPro" id="IPR050719">
    <property type="entry name" value="Cortactin-Actin_Reg"/>
</dbReference>
<feature type="region of interest" description="Disordered" evidence="7">
    <location>
        <begin position="400"/>
        <end position="420"/>
    </location>
</feature>
<evidence type="ECO:0000313" key="10">
    <source>
        <dbReference type="Proteomes" id="UP000265040"/>
    </source>
</evidence>
<reference evidence="9" key="2">
    <citation type="submission" date="2025-08" db="UniProtKB">
        <authorList>
            <consortium name="Ensembl"/>
        </authorList>
    </citation>
    <scope>IDENTIFICATION</scope>
</reference>
<reference evidence="9" key="3">
    <citation type="submission" date="2025-09" db="UniProtKB">
        <authorList>
            <consortium name="Ensembl"/>
        </authorList>
    </citation>
    <scope>IDENTIFICATION</scope>
</reference>
<evidence type="ECO:0000256" key="1">
    <source>
        <dbReference type="ARBA" id="ARBA00004316"/>
    </source>
</evidence>
<evidence type="ECO:0000256" key="4">
    <source>
        <dbReference type="ARBA" id="ARBA00022553"/>
    </source>
</evidence>
<feature type="region of interest" description="Disordered" evidence="7">
    <location>
        <begin position="440"/>
        <end position="526"/>
    </location>
</feature>
<protein>
    <recommendedName>
        <fullName evidence="8">Cortactin-binding protein-2 N-terminal domain-containing protein</fullName>
    </recommendedName>
</protein>
<dbReference type="GO" id="GO:0005737">
    <property type="term" value="C:cytoplasm"/>
    <property type="evidence" value="ECO:0007669"/>
    <property type="project" value="UniProtKB-SubCell"/>
</dbReference>
<reference evidence="9" key="1">
    <citation type="submission" date="2021-04" db="EMBL/GenBank/DDBJ databases">
        <authorList>
            <consortium name="Wellcome Sanger Institute Data Sharing"/>
        </authorList>
    </citation>
    <scope>NUCLEOTIDE SEQUENCE [LARGE SCALE GENOMIC DNA]</scope>
</reference>
<gene>
    <name evidence="9" type="primary">CTTNBP2</name>
</gene>
<feature type="domain" description="Cortactin-binding protein-2 N-terminal" evidence="8">
    <location>
        <begin position="18"/>
        <end position="137"/>
    </location>
</feature>
<keyword evidence="6" id="KW-0966">Cell projection</keyword>
<accession>A0A7N6AKK9</accession>
<dbReference type="PANTHER" id="PTHR23166:SF9">
    <property type="entry name" value="CTTNBP2 N-TERMINAL-LIKE PROTEIN"/>
    <property type="match status" value="1"/>
</dbReference>
<evidence type="ECO:0000256" key="2">
    <source>
        <dbReference type="ARBA" id="ARBA00004496"/>
    </source>
</evidence>
<keyword evidence="10" id="KW-1185">Reference proteome</keyword>
<dbReference type="AlphaFoldDB" id="A0A7N6AKK9"/>
<comment type="subcellular location">
    <subcellularLocation>
        <location evidence="1">Cell projection</location>
    </subcellularLocation>
    <subcellularLocation>
        <location evidence="2">Cytoplasm</location>
    </subcellularLocation>
</comment>
<evidence type="ECO:0000256" key="7">
    <source>
        <dbReference type="SAM" id="MobiDB-lite"/>
    </source>
</evidence>
<proteinExistence type="predicted"/>
<evidence type="ECO:0000256" key="3">
    <source>
        <dbReference type="ARBA" id="ARBA00022490"/>
    </source>
</evidence>
<dbReference type="GO" id="GO:0042995">
    <property type="term" value="C:cell projection"/>
    <property type="evidence" value="ECO:0007669"/>
    <property type="project" value="UniProtKB-SubCell"/>
</dbReference>
<keyword evidence="3" id="KW-0963">Cytoplasm</keyword>
<evidence type="ECO:0000256" key="5">
    <source>
        <dbReference type="ARBA" id="ARBA00023054"/>
    </source>
</evidence>
<keyword evidence="4" id="KW-0597">Phosphoprotein</keyword>
<feature type="domain" description="Cortactin-binding protein-2 N-terminal" evidence="8">
    <location>
        <begin position="145"/>
        <end position="190"/>
    </location>
</feature>
<organism evidence="9 10">
    <name type="scientific">Anabas testudineus</name>
    <name type="common">Climbing perch</name>
    <name type="synonym">Anthias testudineus</name>
    <dbReference type="NCBI Taxonomy" id="64144"/>
    <lineage>
        <taxon>Eukaryota</taxon>
        <taxon>Metazoa</taxon>
        <taxon>Chordata</taxon>
        <taxon>Craniata</taxon>
        <taxon>Vertebrata</taxon>
        <taxon>Euteleostomi</taxon>
        <taxon>Actinopterygii</taxon>
        <taxon>Neopterygii</taxon>
        <taxon>Teleostei</taxon>
        <taxon>Neoteleostei</taxon>
        <taxon>Acanthomorphata</taxon>
        <taxon>Anabantaria</taxon>
        <taxon>Anabantiformes</taxon>
        <taxon>Anabantoidei</taxon>
        <taxon>Anabantidae</taxon>
        <taxon>Anabas</taxon>
    </lineage>
</organism>
<evidence type="ECO:0000313" key="9">
    <source>
        <dbReference type="Ensembl" id="ENSATEP00000048892.1"/>
    </source>
</evidence>
<dbReference type="Proteomes" id="UP000265040">
    <property type="component" value="Chromosome 6"/>
</dbReference>
<feature type="compositionally biased region" description="Polar residues" evidence="7">
    <location>
        <begin position="311"/>
        <end position="321"/>
    </location>
</feature>
<dbReference type="Ensembl" id="ENSATET00000049842.1">
    <property type="protein sequence ID" value="ENSATEP00000048892.1"/>
    <property type="gene ID" value="ENSATEG00000004150.2"/>
</dbReference>
<dbReference type="GeneTree" id="ENSGT00940000158293"/>
<dbReference type="PANTHER" id="PTHR23166">
    <property type="entry name" value="FILAMIN/GPBP-INTERACTING PROTEIN"/>
    <property type="match status" value="1"/>
</dbReference>
<sequence length="526" mass="57488">LMAPCQIEESGSRFNMDNLSKPELLTLLSIMEGELEARDLVIEALRVISCPKTLWHVTWQKEVFLQERYSHYSLTDPFLALQRDFECGVPGGDKERRPLGSSPISVLEAVMAHCRKMQERMSAQLAAAESRQKRVRQRGVGGGLLSVNLEMEKLQLQSLEQEHRKLTAQLKDEREKNKHIVMMLVRECKQLATRVVEESQRFDELQARMDEESRTSGRLQEELSAERQRSQQMEAKMEKQLSEFDTEREQLRARLGREEAETHSLRQQVEQLRTDRGDGQDSAAVTQPAAAGEPAATSTPPKASVSVATEPISSRTASCQTDLPPAEGEVPKKAPLTIPVKPTPANYVGLSLPKTSGRGIVHSSSGGLAQTENGSEGQVPHNLPTGVSPRVQAARYKFQEQDQNGTASQSPPARDLSPTNRDNFAAKQQARHTVTQVLSRFTSPPAGGAGPLRPGLPHSASEGGPFPGRLSHPIGLKSPTVARIDRGNPPPIPPKKPGLSQTPSPPHPPIKVVGDSSRSPGAGSMP</sequence>
<dbReference type="GO" id="GO:0015629">
    <property type="term" value="C:actin cytoskeleton"/>
    <property type="evidence" value="ECO:0007669"/>
    <property type="project" value="TreeGrafter"/>
</dbReference>
<feature type="compositionally biased region" description="Polar residues" evidence="7">
    <location>
        <begin position="362"/>
        <end position="376"/>
    </location>
</feature>
<evidence type="ECO:0000259" key="8">
    <source>
        <dbReference type="Pfam" id="PF09727"/>
    </source>
</evidence>
<dbReference type="Pfam" id="PF09727">
    <property type="entry name" value="CortBP2"/>
    <property type="match status" value="2"/>
</dbReference>
<dbReference type="InterPro" id="IPR019131">
    <property type="entry name" value="Cortactin-binding_p2_N"/>
</dbReference>
<feature type="compositionally biased region" description="Basic and acidic residues" evidence="7">
    <location>
        <begin position="206"/>
        <end position="264"/>
    </location>
</feature>
<dbReference type="GO" id="GO:0051721">
    <property type="term" value="F:protein phosphatase 2A binding"/>
    <property type="evidence" value="ECO:0007669"/>
    <property type="project" value="TreeGrafter"/>
</dbReference>
<keyword evidence="5" id="KW-0175">Coiled coil</keyword>
<feature type="region of interest" description="Disordered" evidence="7">
    <location>
        <begin position="206"/>
        <end position="344"/>
    </location>
</feature>